<keyword evidence="6" id="KW-1185">Reference proteome</keyword>
<keyword evidence="5" id="KW-0255">Endonuclease</keyword>
<reference evidence="5" key="1">
    <citation type="submission" date="2019-12" db="EMBL/GenBank/DDBJ databases">
        <title>Comparative genomics gives insights into the taxonomy of the Azoarcus-Aromatoleum group and reveals separate origins of nif in the plant-associated Azoarcus and non-plant-associated Aromatoleum sub-groups.</title>
        <authorList>
            <person name="Lafos M."/>
            <person name="Maluk M."/>
            <person name="Batista M."/>
            <person name="Junghare M."/>
            <person name="Carmona M."/>
            <person name="Faoro H."/>
            <person name="Cruz L.M."/>
            <person name="Battistoni F."/>
            <person name="De Souza E."/>
            <person name="Pedrosa F."/>
            <person name="Chen W.-M."/>
            <person name="Poole P.S."/>
            <person name="Dixon R.A."/>
            <person name="James E.K."/>
        </authorList>
    </citation>
    <scope>NUCLEOTIDE SEQUENCE</scope>
    <source>
        <strain evidence="5">LuFRes1</strain>
    </source>
</reference>
<comment type="caution">
    <text evidence="5">The sequence shown here is derived from an EMBL/GenBank/DDBJ whole genome shotgun (WGS) entry which is preliminary data.</text>
</comment>
<sequence length="360" mass="40398">MSGWQPCTLGQVVTLQRGFDITQAQQTDGKYPVVSSSGVKSYHREWQVRGPGVVIGRKGTLGSVFYLENNFWPHDTTLWVRDFHGNVPRFIFYYLKSLDLGVYDVGSSNPTLNRNHVHLLPASVPSPTEQEVIAAVLSSLDNKIDLLHRQNKTLEAMAETLFRQWLDEGSGEDAREGTLGDEFDFTMGQSPSGNSFNEDGIGVPMFQGNADFGFRFPKERIYTSEPTRFANPLDTLISVRAPVGAQNMAKTKCCIGRGVAAFRYKRDNSYYTYTYFKLRSLMSDIRQFDDEGTVFGSISKSDFHALSITISADGLVDKFESEAKQINDKVIFNCQQIDTLETLRDGLLPRLMSGEVRVAY</sequence>
<accession>A0ABX1PHT7</accession>
<keyword evidence="2" id="KW-0680">Restriction system</keyword>
<evidence type="ECO:0000313" key="5">
    <source>
        <dbReference type="EMBL" id="NMG23869.1"/>
    </source>
</evidence>
<comment type="similarity">
    <text evidence="1">Belongs to the type-I restriction system S methylase family.</text>
</comment>
<dbReference type="CDD" id="cd17495">
    <property type="entry name" value="RMtype1_S_Cep9333ORF4827P-TRD2-CR2_like"/>
    <property type="match status" value="1"/>
</dbReference>
<keyword evidence="5" id="KW-0540">Nuclease</keyword>
<dbReference type="SUPFAM" id="SSF116734">
    <property type="entry name" value="DNA methylase specificity domain"/>
    <property type="match status" value="2"/>
</dbReference>
<protein>
    <submittedName>
        <fullName evidence="5">Restriction endonuclease subunit S</fullName>
    </submittedName>
</protein>
<dbReference type="PANTHER" id="PTHR30408">
    <property type="entry name" value="TYPE-1 RESTRICTION ENZYME ECOKI SPECIFICITY PROTEIN"/>
    <property type="match status" value="1"/>
</dbReference>
<dbReference type="CDD" id="cd17267">
    <property type="entry name" value="RMtype1_S_EcoAO83I-TRD1-CR1_like"/>
    <property type="match status" value="1"/>
</dbReference>
<dbReference type="InterPro" id="IPR052021">
    <property type="entry name" value="Type-I_RS_S_subunit"/>
</dbReference>
<dbReference type="Gene3D" id="3.90.220.20">
    <property type="entry name" value="DNA methylase specificity domains"/>
    <property type="match status" value="2"/>
</dbReference>
<evidence type="ECO:0000256" key="2">
    <source>
        <dbReference type="ARBA" id="ARBA00022747"/>
    </source>
</evidence>
<proteinExistence type="inferred from homology"/>
<dbReference type="EMBL" id="WTVG01000007">
    <property type="protein sequence ID" value="NMG23869.1"/>
    <property type="molecule type" value="Genomic_DNA"/>
</dbReference>
<keyword evidence="5" id="KW-0378">Hydrolase</keyword>
<evidence type="ECO:0000256" key="3">
    <source>
        <dbReference type="ARBA" id="ARBA00023125"/>
    </source>
</evidence>
<dbReference type="PANTHER" id="PTHR30408:SF12">
    <property type="entry name" value="TYPE I RESTRICTION ENZYME MJAVIII SPECIFICITY SUBUNIT"/>
    <property type="match status" value="1"/>
</dbReference>
<evidence type="ECO:0000256" key="1">
    <source>
        <dbReference type="ARBA" id="ARBA00010923"/>
    </source>
</evidence>
<dbReference type="Pfam" id="PF01420">
    <property type="entry name" value="Methylase_S"/>
    <property type="match status" value="1"/>
</dbReference>
<name>A0ABX1PHT7_9RHOO</name>
<gene>
    <name evidence="5" type="ORF">GO606_03875</name>
</gene>
<evidence type="ECO:0000259" key="4">
    <source>
        <dbReference type="Pfam" id="PF01420"/>
    </source>
</evidence>
<organism evidence="5 6">
    <name type="scientific">Aromatoleum anaerobium</name>
    <dbReference type="NCBI Taxonomy" id="182180"/>
    <lineage>
        <taxon>Bacteria</taxon>
        <taxon>Pseudomonadati</taxon>
        <taxon>Pseudomonadota</taxon>
        <taxon>Betaproteobacteria</taxon>
        <taxon>Rhodocyclales</taxon>
        <taxon>Rhodocyclaceae</taxon>
        <taxon>Aromatoleum</taxon>
    </lineage>
</organism>
<feature type="domain" description="Type I restriction modification DNA specificity" evidence="4">
    <location>
        <begin position="1"/>
        <end position="155"/>
    </location>
</feature>
<dbReference type="Proteomes" id="UP000615989">
    <property type="component" value="Unassembled WGS sequence"/>
</dbReference>
<dbReference type="InterPro" id="IPR044946">
    <property type="entry name" value="Restrct_endonuc_typeI_TRD_sf"/>
</dbReference>
<dbReference type="GO" id="GO:0004519">
    <property type="term" value="F:endonuclease activity"/>
    <property type="evidence" value="ECO:0007669"/>
    <property type="project" value="UniProtKB-KW"/>
</dbReference>
<keyword evidence="3" id="KW-0238">DNA-binding</keyword>
<evidence type="ECO:0000313" key="6">
    <source>
        <dbReference type="Proteomes" id="UP000615989"/>
    </source>
</evidence>
<dbReference type="RefSeq" id="WP_169117277.1">
    <property type="nucleotide sequence ID" value="NZ_WTVG02000038.1"/>
</dbReference>
<dbReference type="InterPro" id="IPR000055">
    <property type="entry name" value="Restrct_endonuc_typeI_TRD"/>
</dbReference>